<name>A0ABN3VZJ7_9ACTN</name>
<dbReference type="RefSeq" id="WP_344972845.1">
    <property type="nucleotide sequence ID" value="NZ_BAAAVI010000024.1"/>
</dbReference>
<dbReference type="Gene3D" id="3.40.1360.10">
    <property type="match status" value="1"/>
</dbReference>
<dbReference type="Pfam" id="PF13362">
    <property type="entry name" value="Toprim_3"/>
    <property type="match status" value="1"/>
</dbReference>
<sequence length="290" mass="32103">MSTAFAHVLERLYEVTGHAPRGSATEKSARCPAHDDRQPSLSVGMKQDGIVVLNCHGGPKCPTEDIMAALNLPMSALWPAEPQDRHQQRNSDRHDRWMPCGHDKAAEYLYRNEHGTVLYGVARCTLKGNGCQGFRQWRPDPTKRSGRRWSLRGDDGEIAVRLVPYRLPEILAAVREERVVMICEGEKDVEALRARPLITATCNPMGAGKWRPEFAQYFHGADVSIVADRDKAGREHAEAIVANLMPVTRSICVVQAAHGKDAADHLAAGGTTGDFITVWEPKPYNLENHG</sequence>
<dbReference type="SUPFAM" id="SSF56731">
    <property type="entry name" value="DNA primase core"/>
    <property type="match status" value="1"/>
</dbReference>
<feature type="domain" description="Toprim" evidence="2">
    <location>
        <begin position="180"/>
        <end position="271"/>
    </location>
</feature>
<accession>A0ABN3VZJ7</accession>
<dbReference type="EMBL" id="BAAAVI010000024">
    <property type="protein sequence ID" value="GAA2875700.1"/>
    <property type="molecule type" value="Genomic_DNA"/>
</dbReference>
<reference evidence="3 4" key="1">
    <citation type="journal article" date="2019" name="Int. J. Syst. Evol. Microbiol.">
        <title>The Global Catalogue of Microorganisms (GCM) 10K type strain sequencing project: providing services to taxonomists for standard genome sequencing and annotation.</title>
        <authorList>
            <consortium name="The Broad Institute Genomics Platform"/>
            <consortium name="The Broad Institute Genome Sequencing Center for Infectious Disease"/>
            <person name="Wu L."/>
            <person name="Ma J."/>
        </authorList>
    </citation>
    <scope>NUCLEOTIDE SEQUENCE [LARGE SCALE GENOMIC DNA]</scope>
    <source>
        <strain evidence="3 4">JCM 6242</strain>
    </source>
</reference>
<dbReference type="InterPro" id="IPR034154">
    <property type="entry name" value="TOPRIM_DnaG/twinkle"/>
</dbReference>
<proteinExistence type="predicted"/>
<evidence type="ECO:0000313" key="4">
    <source>
        <dbReference type="Proteomes" id="UP001500831"/>
    </source>
</evidence>
<dbReference type="InterPro" id="IPR006171">
    <property type="entry name" value="TOPRIM_dom"/>
</dbReference>
<keyword evidence="4" id="KW-1185">Reference proteome</keyword>
<protein>
    <recommendedName>
        <fullName evidence="2">Toprim domain-containing protein</fullName>
    </recommendedName>
</protein>
<evidence type="ECO:0000256" key="1">
    <source>
        <dbReference type="SAM" id="MobiDB-lite"/>
    </source>
</evidence>
<evidence type="ECO:0000259" key="2">
    <source>
        <dbReference type="Pfam" id="PF13362"/>
    </source>
</evidence>
<dbReference type="CDD" id="cd01029">
    <property type="entry name" value="TOPRIM_primases"/>
    <property type="match status" value="1"/>
</dbReference>
<gene>
    <name evidence="3" type="ORF">GCM10010517_36660</name>
</gene>
<comment type="caution">
    <text evidence="3">The sequence shown here is derived from an EMBL/GenBank/DDBJ whole genome shotgun (WGS) entry which is preliminary data.</text>
</comment>
<dbReference type="Proteomes" id="UP001500831">
    <property type="component" value="Unassembled WGS sequence"/>
</dbReference>
<evidence type="ECO:0000313" key="3">
    <source>
        <dbReference type="EMBL" id="GAA2875700.1"/>
    </source>
</evidence>
<organism evidence="3 4">
    <name type="scientific">Streptosporangium fragile</name>
    <dbReference type="NCBI Taxonomy" id="46186"/>
    <lineage>
        <taxon>Bacteria</taxon>
        <taxon>Bacillati</taxon>
        <taxon>Actinomycetota</taxon>
        <taxon>Actinomycetes</taxon>
        <taxon>Streptosporangiales</taxon>
        <taxon>Streptosporangiaceae</taxon>
        <taxon>Streptosporangium</taxon>
    </lineage>
</organism>
<feature type="compositionally biased region" description="Basic and acidic residues" evidence="1">
    <location>
        <begin position="27"/>
        <end position="38"/>
    </location>
</feature>
<feature type="region of interest" description="Disordered" evidence="1">
    <location>
        <begin position="19"/>
        <end position="40"/>
    </location>
</feature>